<dbReference type="PROSITE" id="PS51910">
    <property type="entry name" value="GH18_2"/>
    <property type="match status" value="1"/>
</dbReference>
<dbReference type="AlphaFoldDB" id="A0A152A2D3"/>
<feature type="signal peptide" evidence="3">
    <location>
        <begin position="1"/>
        <end position="22"/>
    </location>
</feature>
<accession>A0A152A2D3</accession>
<dbReference type="OrthoDB" id="10254444at2759"/>
<evidence type="ECO:0000256" key="3">
    <source>
        <dbReference type="SAM" id="SignalP"/>
    </source>
</evidence>
<dbReference type="InterPro" id="IPR029070">
    <property type="entry name" value="Chitinase_insertion_sf"/>
</dbReference>
<evidence type="ECO:0000259" key="4">
    <source>
        <dbReference type="PROSITE" id="PS51910"/>
    </source>
</evidence>
<evidence type="ECO:0000256" key="1">
    <source>
        <dbReference type="ARBA" id="ARBA00009336"/>
    </source>
</evidence>
<dbReference type="InterPro" id="IPR017853">
    <property type="entry name" value="GH"/>
</dbReference>
<dbReference type="FunCoup" id="A0A152A2D3">
    <property type="interactions" value="104"/>
</dbReference>
<comment type="caution">
    <text evidence="5">The sequence shown here is derived from an EMBL/GenBank/DDBJ whole genome shotgun (WGS) entry which is preliminary data.</text>
</comment>
<dbReference type="InterPro" id="IPR001223">
    <property type="entry name" value="Glyco_hydro18_cat"/>
</dbReference>
<dbReference type="GO" id="GO:0005975">
    <property type="term" value="P:carbohydrate metabolic process"/>
    <property type="evidence" value="ECO:0007669"/>
    <property type="project" value="InterPro"/>
</dbReference>
<dbReference type="InParanoid" id="A0A152A2D3"/>
<sequence>MKISYILLLLSLFSFIVIGLLGEEVDIGVGNVEDEDDFIMKKNVQQRNLIRENIKPTSILNNYQKYYIKTDHRNFGENDNNIKTLAYLTPWNKKGFESSVMFREKFTHLSPVWFQIKPYSPSPNTLIIEGQHNVDKEWIFKIKNGNNRTLIVPRFNFEGESLTLQLLHQEFQSKRFIDSLVKTITDNDFDGLVMEGIYYVENRQIRKHFLENLSNLLHKLGKQLFIVIQPIHKNSQRAISFTKEDVSELSAFVDGFSLMTYDFDPRNADNSPIHWMRDNLKYFLGDDIQNINQYISKKILMGVPFYGYKHSLATNEFHAVMSWDFTEVLEKNSKGKFQWNQATYEHNFSYKDSNNYNMKLTYPTLLFLDERLKLAKQYHCSISIWELGQGMNYFYDLL</sequence>
<evidence type="ECO:0000256" key="2">
    <source>
        <dbReference type="ARBA" id="ARBA00040976"/>
    </source>
</evidence>
<evidence type="ECO:0000313" key="5">
    <source>
        <dbReference type="EMBL" id="KYR00277.1"/>
    </source>
</evidence>
<dbReference type="GO" id="GO:0070492">
    <property type="term" value="F:oligosaccharide binding"/>
    <property type="evidence" value="ECO:0007669"/>
    <property type="project" value="TreeGrafter"/>
</dbReference>
<dbReference type="Gene3D" id="3.10.50.10">
    <property type="match status" value="1"/>
</dbReference>
<dbReference type="PANTHER" id="PTHR46066:SF2">
    <property type="entry name" value="CHITINASE DOMAIN-CONTAINING PROTEIN 1"/>
    <property type="match status" value="1"/>
</dbReference>
<dbReference type="SMART" id="SM00636">
    <property type="entry name" value="Glyco_18"/>
    <property type="match status" value="1"/>
</dbReference>
<reference evidence="5 6" key="1">
    <citation type="submission" date="2015-12" db="EMBL/GenBank/DDBJ databases">
        <title>Dictyostelia acquired genes for synthesis and detection of signals that induce cell-type specialization by lateral gene transfer from prokaryotes.</title>
        <authorList>
            <person name="Gloeckner G."/>
            <person name="Schaap P."/>
        </authorList>
    </citation>
    <scope>NUCLEOTIDE SEQUENCE [LARGE SCALE GENOMIC DNA]</scope>
    <source>
        <strain evidence="5 6">TK</strain>
    </source>
</reference>
<dbReference type="SUPFAM" id="SSF51445">
    <property type="entry name" value="(Trans)glycosidases"/>
    <property type="match status" value="1"/>
</dbReference>
<comment type="similarity">
    <text evidence="1">Belongs to the glycosyl hydrolase 18 family.</text>
</comment>
<dbReference type="EMBL" id="LODT01000016">
    <property type="protein sequence ID" value="KYR00277.1"/>
    <property type="molecule type" value="Genomic_DNA"/>
</dbReference>
<keyword evidence="3" id="KW-0732">Signal</keyword>
<dbReference type="STRING" id="361077.A0A152A2D3"/>
<organism evidence="5 6">
    <name type="scientific">Tieghemostelium lacteum</name>
    <name type="common">Slime mold</name>
    <name type="synonym">Dictyostelium lacteum</name>
    <dbReference type="NCBI Taxonomy" id="361077"/>
    <lineage>
        <taxon>Eukaryota</taxon>
        <taxon>Amoebozoa</taxon>
        <taxon>Evosea</taxon>
        <taxon>Eumycetozoa</taxon>
        <taxon>Dictyostelia</taxon>
        <taxon>Dictyosteliales</taxon>
        <taxon>Raperosteliaceae</taxon>
        <taxon>Tieghemostelium</taxon>
    </lineage>
</organism>
<dbReference type="GO" id="GO:0012505">
    <property type="term" value="C:endomembrane system"/>
    <property type="evidence" value="ECO:0007669"/>
    <property type="project" value="TreeGrafter"/>
</dbReference>
<keyword evidence="6" id="KW-1185">Reference proteome</keyword>
<dbReference type="OMA" id="YSINERI"/>
<proteinExistence type="inferred from homology"/>
<dbReference type="PANTHER" id="PTHR46066">
    <property type="entry name" value="CHITINASE DOMAIN-CONTAINING PROTEIN 1 FAMILY MEMBER"/>
    <property type="match status" value="1"/>
</dbReference>
<dbReference type="InterPro" id="IPR011583">
    <property type="entry name" value="Chitinase_II/V-like_cat"/>
</dbReference>
<dbReference type="Proteomes" id="UP000076078">
    <property type="component" value="Unassembled WGS sequence"/>
</dbReference>
<protein>
    <recommendedName>
        <fullName evidence="2">Chitinase domain-containing protein 1</fullName>
    </recommendedName>
</protein>
<dbReference type="GO" id="GO:0008061">
    <property type="term" value="F:chitin binding"/>
    <property type="evidence" value="ECO:0007669"/>
    <property type="project" value="InterPro"/>
</dbReference>
<dbReference type="Pfam" id="PF00704">
    <property type="entry name" value="Glyco_hydro_18"/>
    <property type="match status" value="1"/>
</dbReference>
<name>A0A152A2D3_TIELA</name>
<evidence type="ECO:0000313" key="6">
    <source>
        <dbReference type="Proteomes" id="UP000076078"/>
    </source>
</evidence>
<gene>
    <name evidence="5" type="ORF">DLAC_03441</name>
</gene>
<feature type="chain" id="PRO_5007593538" description="Chitinase domain-containing protein 1" evidence="3">
    <location>
        <begin position="23"/>
        <end position="398"/>
    </location>
</feature>
<dbReference type="Gene3D" id="3.20.20.80">
    <property type="entry name" value="Glycosidases"/>
    <property type="match status" value="1"/>
</dbReference>
<feature type="domain" description="GH18" evidence="4">
    <location>
        <begin position="82"/>
        <end position="398"/>
    </location>
</feature>